<evidence type="ECO:0000256" key="1">
    <source>
        <dbReference type="SAM" id="MobiDB-lite"/>
    </source>
</evidence>
<protein>
    <submittedName>
        <fullName evidence="2">Uncharacterized protein</fullName>
    </submittedName>
</protein>
<evidence type="ECO:0000313" key="3">
    <source>
        <dbReference type="Proteomes" id="UP000228700"/>
    </source>
</evidence>
<feature type="compositionally biased region" description="Basic and acidic residues" evidence="1">
    <location>
        <begin position="31"/>
        <end position="45"/>
    </location>
</feature>
<reference evidence="3" key="1">
    <citation type="submission" date="2017-09" db="EMBL/GenBank/DDBJ databases">
        <title>Depth-based differentiation of microbial function through sediment-hosted aquifers and enrichment of novel symbionts in the deep terrestrial subsurface.</title>
        <authorList>
            <person name="Probst A.J."/>
            <person name="Ladd B."/>
            <person name="Jarett J.K."/>
            <person name="Geller-Mcgrath D.E."/>
            <person name="Sieber C.M.K."/>
            <person name="Emerson J.B."/>
            <person name="Anantharaman K."/>
            <person name="Thomas B.C."/>
            <person name="Malmstrom R."/>
            <person name="Stieglmeier M."/>
            <person name="Klingl A."/>
            <person name="Woyke T."/>
            <person name="Ryan C.M."/>
            <person name="Banfield J.F."/>
        </authorList>
    </citation>
    <scope>NUCLEOTIDE SEQUENCE [LARGE SCALE GENOMIC DNA]</scope>
</reference>
<comment type="caution">
    <text evidence="2">The sequence shown here is derived from an EMBL/GenBank/DDBJ whole genome shotgun (WGS) entry which is preliminary data.</text>
</comment>
<organism evidence="2 3">
    <name type="scientific">Candidatus Taylorbacteria bacterium CG10_big_fil_rev_8_21_14_0_10_41_48</name>
    <dbReference type="NCBI Taxonomy" id="1975024"/>
    <lineage>
        <taxon>Bacteria</taxon>
        <taxon>Candidatus Tayloriibacteriota</taxon>
    </lineage>
</organism>
<proteinExistence type="predicted"/>
<sequence length="81" mass="9271">MGFEKPEKVRKAQQRADTEALRKMGSVGGRKTAERNDINREHAKRVNEKSKLEEWNTIVASNEHILTPDGEDPEEMKDATH</sequence>
<dbReference type="EMBL" id="PFEQ01000006">
    <property type="protein sequence ID" value="PJE74371.1"/>
    <property type="molecule type" value="Genomic_DNA"/>
</dbReference>
<gene>
    <name evidence="2" type="ORF">COV01_01435</name>
</gene>
<name>A0A2M8LCU6_9BACT</name>
<dbReference type="AlphaFoldDB" id="A0A2M8LCU6"/>
<feature type="compositionally biased region" description="Basic and acidic residues" evidence="1">
    <location>
        <begin position="1"/>
        <end position="22"/>
    </location>
</feature>
<dbReference type="Proteomes" id="UP000228700">
    <property type="component" value="Unassembled WGS sequence"/>
</dbReference>
<feature type="region of interest" description="Disordered" evidence="1">
    <location>
        <begin position="62"/>
        <end position="81"/>
    </location>
</feature>
<accession>A0A2M8LCU6</accession>
<feature type="region of interest" description="Disordered" evidence="1">
    <location>
        <begin position="1"/>
        <end position="45"/>
    </location>
</feature>
<evidence type="ECO:0000313" key="2">
    <source>
        <dbReference type="EMBL" id="PJE74371.1"/>
    </source>
</evidence>